<keyword evidence="13" id="KW-0732">Signal</keyword>
<comment type="subcellular location">
    <subcellularLocation>
        <location evidence="12">Cell membrane</location>
        <topology evidence="12">Multi-pass membrane protein</topology>
    </subcellularLocation>
    <subcellularLocation>
        <location evidence="12">Bacterial flagellum basal body</location>
    </subcellularLocation>
</comment>
<keyword evidence="6 12" id="KW-1005">Bacterial flagellum biogenesis</keyword>
<keyword evidence="4 12" id="KW-1003">Cell membrane</keyword>
<evidence type="ECO:0000256" key="10">
    <source>
        <dbReference type="ARBA" id="ARBA00023143"/>
    </source>
</evidence>
<protein>
    <recommendedName>
        <fullName evidence="2 12">Flagellar biosynthetic protein FliP</fullName>
    </recommendedName>
</protein>
<evidence type="ECO:0000313" key="14">
    <source>
        <dbReference type="EMBL" id="MEZ0493749.1"/>
    </source>
</evidence>
<keyword evidence="11 12" id="KW-1006">Bacterial flagellum protein export</keyword>
<comment type="similarity">
    <text evidence="1 12">Belongs to the FliP/MopC/SpaP family.</text>
</comment>
<dbReference type="InterPro" id="IPR005837">
    <property type="entry name" value="FliP"/>
</dbReference>
<evidence type="ECO:0000256" key="6">
    <source>
        <dbReference type="ARBA" id="ARBA00022795"/>
    </source>
</evidence>
<keyword evidence="7 12" id="KW-0653">Protein transport</keyword>
<dbReference type="EMBL" id="JBGGTQ010000007">
    <property type="protein sequence ID" value="MEZ0493749.1"/>
    <property type="molecule type" value="Genomic_DNA"/>
</dbReference>
<proteinExistence type="inferred from homology"/>
<evidence type="ECO:0000256" key="2">
    <source>
        <dbReference type="ARBA" id="ARBA00021714"/>
    </source>
</evidence>
<dbReference type="PRINTS" id="PR01302">
    <property type="entry name" value="TYPE3IMPPROT"/>
</dbReference>
<keyword evidence="14" id="KW-0966">Cell projection</keyword>
<evidence type="ECO:0000256" key="8">
    <source>
        <dbReference type="ARBA" id="ARBA00022989"/>
    </source>
</evidence>
<evidence type="ECO:0000256" key="12">
    <source>
        <dbReference type="RuleBase" id="RU362069"/>
    </source>
</evidence>
<evidence type="ECO:0000256" key="5">
    <source>
        <dbReference type="ARBA" id="ARBA00022692"/>
    </source>
</evidence>
<keyword evidence="14" id="KW-0282">Flagellum</keyword>
<dbReference type="InterPro" id="IPR005838">
    <property type="entry name" value="T3SS_IM_P"/>
</dbReference>
<feature type="transmembrane region" description="Helical" evidence="12">
    <location>
        <begin position="152"/>
        <end position="172"/>
    </location>
</feature>
<evidence type="ECO:0000256" key="9">
    <source>
        <dbReference type="ARBA" id="ARBA00023136"/>
    </source>
</evidence>
<keyword evidence="15" id="KW-1185">Reference proteome</keyword>
<dbReference type="PANTHER" id="PTHR30587">
    <property type="entry name" value="FLAGELLAR BIOSYNTHETIC PROTEIN FLIP"/>
    <property type="match status" value="1"/>
</dbReference>
<keyword evidence="5 12" id="KW-0812">Transmembrane</keyword>
<dbReference type="PANTHER" id="PTHR30587:SF0">
    <property type="entry name" value="FLAGELLAR BIOSYNTHETIC PROTEIN FLIP"/>
    <property type="match status" value="1"/>
</dbReference>
<dbReference type="PROSITE" id="PS01061">
    <property type="entry name" value="FLIP_2"/>
    <property type="match status" value="1"/>
</dbReference>
<feature type="transmembrane region" description="Helical" evidence="12">
    <location>
        <begin position="106"/>
        <end position="132"/>
    </location>
</feature>
<feature type="signal peptide" evidence="13">
    <location>
        <begin position="1"/>
        <end position="38"/>
    </location>
</feature>
<evidence type="ECO:0000256" key="13">
    <source>
        <dbReference type="SAM" id="SignalP"/>
    </source>
</evidence>
<dbReference type="Pfam" id="PF00813">
    <property type="entry name" value="FliP"/>
    <property type="match status" value="1"/>
</dbReference>
<comment type="function">
    <text evidence="12">Plays a role in the flagellum-specific transport system.</text>
</comment>
<sequence>MRNSRVRPRTAGRAARRLAAALALTGGLVVGGALGAQAATPALAPATAPAAIASTHVASTYVAAAPAAFTTGVQAPQAPQAPDAPAGTGSVSVDINGVDGKPSQSITIIIALTILSVAPALLLLTTSFTKILIVLGLTRNALGLQGTPPNQVLAGLALFLTMFVMAPTFSQINDVAVQPYLNQGMTATQAFDAGSAPLKEFMLKQTRPEELALMTKAAKRDLPATREETPLTTLVPAFALSELRSAFIIGFVIFIPFLVIDIVVSGALMSLGMMMLPPVTVSLPFKLLLFVMVDGWGLIIKSLVSSYAG</sequence>
<evidence type="ECO:0000256" key="4">
    <source>
        <dbReference type="ARBA" id="ARBA00022475"/>
    </source>
</evidence>
<feature type="chain" id="PRO_5047340836" description="Flagellar biosynthetic protein FliP" evidence="13">
    <location>
        <begin position="39"/>
        <end position="309"/>
    </location>
</feature>
<evidence type="ECO:0000313" key="15">
    <source>
        <dbReference type="Proteomes" id="UP001566476"/>
    </source>
</evidence>
<evidence type="ECO:0000256" key="7">
    <source>
        <dbReference type="ARBA" id="ARBA00022927"/>
    </source>
</evidence>
<evidence type="ECO:0000256" key="11">
    <source>
        <dbReference type="ARBA" id="ARBA00023225"/>
    </source>
</evidence>
<dbReference type="Proteomes" id="UP001566476">
    <property type="component" value="Unassembled WGS sequence"/>
</dbReference>
<keyword evidence="14" id="KW-0969">Cilium</keyword>
<keyword evidence="9 12" id="KW-0472">Membrane</keyword>
<name>A0ABV4I7Z6_9ACTN</name>
<dbReference type="RefSeq" id="WP_370719985.1">
    <property type="nucleotide sequence ID" value="NZ_JBGGTQ010000007.1"/>
</dbReference>
<accession>A0ABV4I7Z6</accession>
<organism evidence="14 15">
    <name type="scientific">Kineococcus mangrovi</name>
    <dbReference type="NCBI Taxonomy" id="1660183"/>
    <lineage>
        <taxon>Bacteria</taxon>
        <taxon>Bacillati</taxon>
        <taxon>Actinomycetota</taxon>
        <taxon>Actinomycetes</taxon>
        <taxon>Kineosporiales</taxon>
        <taxon>Kineosporiaceae</taxon>
        <taxon>Kineococcus</taxon>
    </lineage>
</organism>
<gene>
    <name evidence="12 14" type="primary">fliP</name>
    <name evidence="14" type="ORF">AB2L28_16035</name>
</gene>
<feature type="transmembrane region" description="Helical" evidence="12">
    <location>
        <begin position="283"/>
        <end position="304"/>
    </location>
</feature>
<dbReference type="PRINTS" id="PR00951">
    <property type="entry name" value="FLGBIOSNFLIP"/>
</dbReference>
<reference evidence="14 15" key="1">
    <citation type="submission" date="2024-07" db="EMBL/GenBank/DDBJ databases">
        <authorList>
            <person name="Thanompreechachai J."/>
            <person name="Duangmal K."/>
        </authorList>
    </citation>
    <scope>NUCLEOTIDE SEQUENCE [LARGE SCALE GENOMIC DNA]</scope>
    <source>
        <strain evidence="14 15">TBRC 1896</strain>
    </source>
</reference>
<evidence type="ECO:0000256" key="1">
    <source>
        <dbReference type="ARBA" id="ARBA00006257"/>
    </source>
</evidence>
<evidence type="ECO:0000256" key="3">
    <source>
        <dbReference type="ARBA" id="ARBA00022448"/>
    </source>
</evidence>
<keyword evidence="8 12" id="KW-1133">Transmembrane helix</keyword>
<dbReference type="NCBIfam" id="TIGR01103">
    <property type="entry name" value="fliP"/>
    <property type="match status" value="1"/>
</dbReference>
<keyword evidence="3 12" id="KW-0813">Transport</keyword>
<dbReference type="NCBIfam" id="NF009438">
    <property type="entry name" value="PRK12797.1"/>
    <property type="match status" value="1"/>
</dbReference>
<comment type="caution">
    <text evidence="14">The sequence shown here is derived from an EMBL/GenBank/DDBJ whole genome shotgun (WGS) entry which is preliminary data.</text>
</comment>
<feature type="transmembrane region" description="Helical" evidence="12">
    <location>
        <begin position="246"/>
        <end position="271"/>
    </location>
</feature>
<keyword evidence="10" id="KW-0975">Bacterial flagellum</keyword>